<keyword evidence="6" id="KW-0539">Nucleus</keyword>
<dbReference type="OMA" id="QAWEVMS"/>
<dbReference type="Proteomes" id="UP000008866">
    <property type="component" value="Unassembled WGS sequence"/>
</dbReference>
<dbReference type="GO" id="GO:0003677">
    <property type="term" value="F:DNA binding"/>
    <property type="evidence" value="ECO:0007669"/>
    <property type="project" value="UniProtKB-KW"/>
</dbReference>
<dbReference type="eggNOG" id="ENOG502QYWX">
    <property type="taxonomic scope" value="Eukaryota"/>
</dbReference>
<name>D4ANS6_ARTBC</name>
<evidence type="ECO:0000256" key="4">
    <source>
        <dbReference type="ARBA" id="ARBA00023125"/>
    </source>
</evidence>
<dbReference type="PANTHER" id="PTHR31001">
    <property type="entry name" value="UNCHARACTERIZED TRANSCRIPTIONAL REGULATORY PROTEIN"/>
    <property type="match status" value="1"/>
</dbReference>
<proteinExistence type="predicted"/>
<gene>
    <name evidence="11" type="ORF">ARB_05893</name>
</gene>
<dbReference type="SUPFAM" id="SSF57701">
    <property type="entry name" value="Zn2/Cys6 DNA-binding domain"/>
    <property type="match status" value="1"/>
</dbReference>
<evidence type="ECO:0000313" key="12">
    <source>
        <dbReference type="Proteomes" id="UP000008866"/>
    </source>
</evidence>
<evidence type="ECO:0000313" key="11">
    <source>
        <dbReference type="EMBL" id="EFE34937.1"/>
    </source>
</evidence>
<dbReference type="GO" id="GO:0008270">
    <property type="term" value="F:zinc ion binding"/>
    <property type="evidence" value="ECO:0007669"/>
    <property type="project" value="InterPro"/>
</dbReference>
<comment type="function">
    <text evidence="8">Transcription factor that specifically regulates the neosartoricin B biosynthesis gene cluster.</text>
</comment>
<dbReference type="HOGENOM" id="CLU_004083_5_0_1"/>
<reference evidence="12" key="1">
    <citation type="journal article" date="2011" name="Genome Biol.">
        <title>Comparative and functional genomics provide insights into the pathogenicity of dermatophytic fungi.</title>
        <authorList>
            <person name="Burmester A."/>
            <person name="Shelest E."/>
            <person name="Gloeckner G."/>
            <person name="Heddergott C."/>
            <person name="Schindler S."/>
            <person name="Staib P."/>
            <person name="Heidel A."/>
            <person name="Felder M."/>
            <person name="Petzold A."/>
            <person name="Szafranski K."/>
            <person name="Feuermann M."/>
            <person name="Pedruzzi I."/>
            <person name="Priebe S."/>
            <person name="Groth M."/>
            <person name="Winkler R."/>
            <person name="Li W."/>
            <person name="Kniemeyer O."/>
            <person name="Schroeckh V."/>
            <person name="Hertweck C."/>
            <person name="Hube B."/>
            <person name="White T.C."/>
            <person name="Platzer M."/>
            <person name="Guthke R."/>
            <person name="Heitman J."/>
            <person name="Woestemeyer J."/>
            <person name="Zipfel P.F."/>
            <person name="Monod M."/>
            <person name="Brakhage A.A."/>
        </authorList>
    </citation>
    <scope>NUCLEOTIDE SEQUENCE [LARGE SCALE GENOMIC DNA]</scope>
    <source>
        <strain evidence="12">ATCC MYA-4681 / CBS 112371</strain>
    </source>
</reference>
<evidence type="ECO:0000256" key="3">
    <source>
        <dbReference type="ARBA" id="ARBA00023015"/>
    </source>
</evidence>
<dbReference type="SMART" id="SM00066">
    <property type="entry name" value="GAL4"/>
    <property type="match status" value="1"/>
</dbReference>
<dbReference type="Pfam" id="PF00172">
    <property type="entry name" value="Zn_clus"/>
    <property type="match status" value="1"/>
</dbReference>
<dbReference type="InterPro" id="IPR001138">
    <property type="entry name" value="Zn2Cys6_DnaBD"/>
</dbReference>
<keyword evidence="12" id="KW-1185">Reference proteome</keyword>
<dbReference type="KEGG" id="abe:ARB_05893"/>
<accession>D4ANS6</accession>
<dbReference type="PANTHER" id="PTHR31001:SF45">
    <property type="entry name" value="ZN(II)2CYS6 TRANSCRIPTION FACTOR (EUROFUNG)"/>
    <property type="match status" value="1"/>
</dbReference>
<dbReference type="Gene3D" id="4.10.240.10">
    <property type="entry name" value="Zn(2)-C6 fungal-type DNA-binding domain"/>
    <property type="match status" value="1"/>
</dbReference>
<sequence>MAPTAVRHQRVLACVQCQQRKVKCQRSFPCANCVRASVPCEQATRQRRRRFPERELLARLRHYETLLRQHKIEFDPLHPLDTDDRTTSEDSRVEPEVDKSDKIAGRAERPKPVYGIEPFSRSFATVYMANYDEDSYDEGGDEGNITGFLHENDDVRHAVIKKAWHHTFQGGSSEHLLLFGSSGGIVDLSPSHPSQMQIFKLWQVYLDNVNPLLKVTHTPTLQARIIDAASDLTNIKPTLEALMFSIYSISIHSLTEDQCSGFFGSPKKGILTGYQISCQQALGNCDVLQTCDYECLTALYLYLVSKWPPLEAERRRRLWWSLVIFDNRICEMSDYGTTSLNPSWDCRIPLNVNDSELQPEMKASPAIADYNPSEMIFVVLRCRLANFIRYSAFHIDFTNPCFNKIMTARSSHVEEARKLADLERLIEEKYLASCNSENPFHYMTIWTIRGYFAKYRLLQHYTLNTEKQPDPQHTIGVSYALRMLECDTNLMASPHIKGYLWLVHFHFPLLAYIHLLQDLKRRPVENHDTAWKAMTHNYMLRIAGSNQEKHRDFFLVFSRIVLQAWEACENSAREKGKILITPDIVLDIKQKIIQITTNFLGNTGTAQSNESNTFDDDNNERLGFNLDSLEYSDLFQLNTIEELLNTN</sequence>
<protein>
    <recommendedName>
        <fullName evidence="2">C6 finger domain transcription factor nscR</fullName>
    </recommendedName>
    <alternativeName>
        <fullName evidence="7">Neosartiricin B biosynthesis protein R</fullName>
    </alternativeName>
</protein>
<dbReference type="RefSeq" id="XP_003015582.1">
    <property type="nucleotide sequence ID" value="XM_003015536.1"/>
</dbReference>
<evidence type="ECO:0000256" key="5">
    <source>
        <dbReference type="ARBA" id="ARBA00023163"/>
    </source>
</evidence>
<evidence type="ECO:0000256" key="9">
    <source>
        <dbReference type="SAM" id="MobiDB-lite"/>
    </source>
</evidence>
<dbReference type="GeneID" id="9525863"/>
<dbReference type="AlphaFoldDB" id="D4ANS6"/>
<comment type="caution">
    <text evidence="11">The sequence shown here is derived from an EMBL/GenBank/DDBJ whole genome shotgun (WGS) entry which is preliminary data.</text>
</comment>
<dbReference type="GO" id="GO:0000981">
    <property type="term" value="F:DNA-binding transcription factor activity, RNA polymerase II-specific"/>
    <property type="evidence" value="ECO:0007669"/>
    <property type="project" value="InterPro"/>
</dbReference>
<dbReference type="InterPro" id="IPR050613">
    <property type="entry name" value="Sec_Metabolite_Reg"/>
</dbReference>
<evidence type="ECO:0000256" key="7">
    <source>
        <dbReference type="ARBA" id="ARBA00031692"/>
    </source>
</evidence>
<dbReference type="CDD" id="cd12148">
    <property type="entry name" value="fungal_TF_MHR"/>
    <property type="match status" value="1"/>
</dbReference>
<comment type="subcellular location">
    <subcellularLocation>
        <location evidence="1">Nucleus</location>
    </subcellularLocation>
</comment>
<keyword evidence="3" id="KW-0805">Transcription regulation</keyword>
<keyword evidence="4" id="KW-0238">DNA-binding</keyword>
<evidence type="ECO:0000256" key="1">
    <source>
        <dbReference type="ARBA" id="ARBA00004123"/>
    </source>
</evidence>
<dbReference type="GO" id="GO:0005634">
    <property type="term" value="C:nucleus"/>
    <property type="evidence" value="ECO:0007669"/>
    <property type="project" value="UniProtKB-SubCell"/>
</dbReference>
<dbReference type="CDD" id="cd00067">
    <property type="entry name" value="GAL4"/>
    <property type="match status" value="1"/>
</dbReference>
<organism evidence="11 12">
    <name type="scientific">Arthroderma benhamiae (strain ATCC MYA-4681 / CBS 112371)</name>
    <name type="common">Trichophyton mentagrophytes</name>
    <dbReference type="NCBI Taxonomy" id="663331"/>
    <lineage>
        <taxon>Eukaryota</taxon>
        <taxon>Fungi</taxon>
        <taxon>Dikarya</taxon>
        <taxon>Ascomycota</taxon>
        <taxon>Pezizomycotina</taxon>
        <taxon>Eurotiomycetes</taxon>
        <taxon>Eurotiomycetidae</taxon>
        <taxon>Onygenales</taxon>
        <taxon>Arthrodermataceae</taxon>
        <taxon>Trichophyton</taxon>
    </lineage>
</organism>
<keyword evidence="5" id="KW-0804">Transcription</keyword>
<evidence type="ECO:0000256" key="6">
    <source>
        <dbReference type="ARBA" id="ARBA00023242"/>
    </source>
</evidence>
<evidence type="ECO:0000259" key="10">
    <source>
        <dbReference type="PROSITE" id="PS50048"/>
    </source>
</evidence>
<evidence type="ECO:0000256" key="2">
    <source>
        <dbReference type="ARBA" id="ARBA00018346"/>
    </source>
</evidence>
<evidence type="ECO:0000256" key="8">
    <source>
        <dbReference type="ARBA" id="ARBA00045154"/>
    </source>
</evidence>
<dbReference type="PROSITE" id="PS50048">
    <property type="entry name" value="ZN2_CY6_FUNGAL_2"/>
    <property type="match status" value="1"/>
</dbReference>
<feature type="region of interest" description="Disordered" evidence="9">
    <location>
        <begin position="77"/>
        <end position="99"/>
    </location>
</feature>
<feature type="domain" description="Zn(2)-C6 fungal-type" evidence="10">
    <location>
        <begin position="13"/>
        <end position="40"/>
    </location>
</feature>
<dbReference type="InterPro" id="IPR036864">
    <property type="entry name" value="Zn2-C6_fun-type_DNA-bd_sf"/>
</dbReference>
<dbReference type="EMBL" id="ABSU01000004">
    <property type="protein sequence ID" value="EFE34937.1"/>
    <property type="molecule type" value="Genomic_DNA"/>
</dbReference>